<evidence type="ECO:0000256" key="9">
    <source>
        <dbReference type="PIRSR" id="PIRSR005096-2"/>
    </source>
</evidence>
<evidence type="ECO:0000256" key="1">
    <source>
        <dbReference type="ARBA" id="ARBA00001614"/>
    </source>
</evidence>
<dbReference type="UniPathway" id="UPA00242"/>
<protein>
    <recommendedName>
        <fullName evidence="4 7">Aldose 1-epimerase</fullName>
        <ecNumber evidence="4 7">5.1.3.3</ecNumber>
    </recommendedName>
</protein>
<dbReference type="RefSeq" id="XP_005708830.1">
    <property type="nucleotide sequence ID" value="XM_005708773.1"/>
</dbReference>
<reference evidence="12" key="1">
    <citation type="journal article" date="2013" name="Science">
        <title>Gene transfer from bacteria and archaea facilitated evolution of an extremophilic eukaryote.</title>
        <authorList>
            <person name="Schonknecht G."/>
            <person name="Chen W.H."/>
            <person name="Ternes C.M."/>
            <person name="Barbier G.G."/>
            <person name="Shrestha R.P."/>
            <person name="Stanke M."/>
            <person name="Brautigam A."/>
            <person name="Baker B.J."/>
            <person name="Banfield J.F."/>
            <person name="Garavito R.M."/>
            <person name="Carr K."/>
            <person name="Wilkerson C."/>
            <person name="Rensing S.A."/>
            <person name="Gagneul D."/>
            <person name="Dickenson N.E."/>
            <person name="Oesterhelt C."/>
            <person name="Lercher M.J."/>
            <person name="Weber A.P."/>
        </authorList>
    </citation>
    <scope>NUCLEOTIDE SEQUENCE [LARGE SCALE GENOMIC DNA]</scope>
    <source>
        <strain evidence="12">074W</strain>
    </source>
</reference>
<dbReference type="InterPro" id="IPR015443">
    <property type="entry name" value="Aldose_1-epimerase"/>
</dbReference>
<feature type="binding site" evidence="10">
    <location>
        <begin position="254"/>
        <end position="256"/>
    </location>
    <ligand>
        <name>beta-D-galactose</name>
        <dbReference type="ChEBI" id="CHEBI:27667"/>
    </ligand>
</feature>
<dbReference type="GO" id="GO:0033499">
    <property type="term" value="P:galactose catabolic process via UDP-galactose, Leloir pathway"/>
    <property type="evidence" value="ECO:0007669"/>
    <property type="project" value="TreeGrafter"/>
</dbReference>
<proteinExistence type="inferred from homology"/>
<dbReference type="KEGG" id="gsl:Gasu_04050"/>
<evidence type="ECO:0000256" key="7">
    <source>
        <dbReference type="PIRNR" id="PIRNR005096"/>
    </source>
</evidence>
<dbReference type="eggNOG" id="KOG1604">
    <property type="taxonomic scope" value="Eukaryota"/>
</dbReference>
<dbReference type="InterPro" id="IPR008183">
    <property type="entry name" value="Aldose_1/G6P_1-epimerase"/>
</dbReference>
<keyword evidence="12" id="KW-1185">Reference proteome</keyword>
<evidence type="ECO:0000256" key="10">
    <source>
        <dbReference type="PIRSR" id="PIRSR005096-3"/>
    </source>
</evidence>
<dbReference type="OrthoDB" id="5837at2759"/>
<dbReference type="CDD" id="cd09019">
    <property type="entry name" value="galactose_mutarotase_like"/>
    <property type="match status" value="1"/>
</dbReference>
<feature type="active site" description="Proton donor" evidence="8">
    <location>
        <position position="254"/>
    </location>
</feature>
<dbReference type="GeneID" id="17090901"/>
<evidence type="ECO:0000313" key="11">
    <source>
        <dbReference type="EMBL" id="EME32310.1"/>
    </source>
</evidence>
<keyword evidence="6 7" id="KW-0119">Carbohydrate metabolism</keyword>
<dbReference type="Gramene" id="EME32310">
    <property type="protein sequence ID" value="EME32310"/>
    <property type="gene ID" value="Gasu_04050"/>
</dbReference>
<evidence type="ECO:0000256" key="3">
    <source>
        <dbReference type="ARBA" id="ARBA00006206"/>
    </source>
</evidence>
<evidence type="ECO:0000256" key="4">
    <source>
        <dbReference type="ARBA" id="ARBA00013185"/>
    </source>
</evidence>
<dbReference type="EMBL" id="KB454486">
    <property type="protein sequence ID" value="EME32310.1"/>
    <property type="molecule type" value="Genomic_DNA"/>
</dbReference>
<dbReference type="Gene3D" id="2.70.98.10">
    <property type="match status" value="1"/>
</dbReference>
<dbReference type="PANTHER" id="PTHR10091:SF0">
    <property type="entry name" value="GALACTOSE MUTAROTASE"/>
    <property type="match status" value="1"/>
</dbReference>
<evidence type="ECO:0000256" key="2">
    <source>
        <dbReference type="ARBA" id="ARBA00005028"/>
    </source>
</evidence>
<comment type="similarity">
    <text evidence="3 7">Belongs to the aldose epimerase family.</text>
</comment>
<dbReference type="Pfam" id="PF01263">
    <property type="entry name" value="Aldose_epim"/>
    <property type="match status" value="1"/>
</dbReference>
<dbReference type="InterPro" id="IPR011013">
    <property type="entry name" value="Gal_mutarotase_sf_dom"/>
</dbReference>
<dbReference type="PIRSF" id="PIRSF005096">
    <property type="entry name" value="GALM"/>
    <property type="match status" value="1"/>
</dbReference>
<evidence type="ECO:0000256" key="8">
    <source>
        <dbReference type="PIRSR" id="PIRSR005096-1"/>
    </source>
</evidence>
<dbReference type="OMA" id="IYHHISR"/>
<name>M2X733_GALSU</name>
<feature type="binding site" evidence="9">
    <location>
        <position position="326"/>
    </location>
    <ligand>
        <name>beta-D-galactose</name>
        <dbReference type="ChEBI" id="CHEBI:27667"/>
    </ligand>
</feature>
<feature type="active site" description="Proton acceptor" evidence="8">
    <location>
        <position position="389"/>
    </location>
</feature>
<dbReference type="GO" id="GO:0030246">
    <property type="term" value="F:carbohydrate binding"/>
    <property type="evidence" value="ECO:0007669"/>
    <property type="project" value="InterPro"/>
</dbReference>
<gene>
    <name evidence="11" type="ORF">Gasu_04050</name>
</gene>
<evidence type="ECO:0000313" key="12">
    <source>
        <dbReference type="Proteomes" id="UP000030680"/>
    </source>
</evidence>
<dbReference type="Proteomes" id="UP000030680">
    <property type="component" value="Unassembled WGS sequence"/>
</dbReference>
<dbReference type="GO" id="GO:0004034">
    <property type="term" value="F:aldose 1-epimerase activity"/>
    <property type="evidence" value="ECO:0007669"/>
    <property type="project" value="UniProtKB-EC"/>
</dbReference>
<dbReference type="InterPro" id="IPR018052">
    <property type="entry name" value="Ald1_epimerase_CS"/>
</dbReference>
<dbReference type="InterPro" id="IPR047215">
    <property type="entry name" value="Galactose_mutarotase-like"/>
</dbReference>
<evidence type="ECO:0000256" key="5">
    <source>
        <dbReference type="ARBA" id="ARBA00023235"/>
    </source>
</evidence>
<dbReference type="InterPro" id="IPR014718">
    <property type="entry name" value="GH-type_carb-bd"/>
</dbReference>
<keyword evidence="5 7" id="KW-0413">Isomerase</keyword>
<dbReference type="AlphaFoldDB" id="M2X733"/>
<dbReference type="STRING" id="130081.M2X733"/>
<feature type="binding site" evidence="10">
    <location>
        <begin position="146"/>
        <end position="147"/>
    </location>
    <ligand>
        <name>beta-D-galactose</name>
        <dbReference type="ChEBI" id="CHEBI:27667"/>
    </ligand>
</feature>
<accession>M2X733</accession>
<comment type="pathway">
    <text evidence="2 7">Carbohydrate metabolism; hexose metabolism.</text>
</comment>
<comment type="catalytic activity">
    <reaction evidence="1 7">
        <text>alpha-D-glucose = beta-D-glucose</text>
        <dbReference type="Rhea" id="RHEA:10264"/>
        <dbReference type="ChEBI" id="CHEBI:15903"/>
        <dbReference type="ChEBI" id="CHEBI:17925"/>
        <dbReference type="EC" id="5.1.3.3"/>
    </reaction>
</comment>
<evidence type="ECO:0000256" key="6">
    <source>
        <dbReference type="ARBA" id="ARBA00023277"/>
    </source>
</evidence>
<dbReference type="PROSITE" id="PS00545">
    <property type="entry name" value="ALDOSE_1_EPIMERASE"/>
    <property type="match status" value="1"/>
</dbReference>
<dbReference type="SUPFAM" id="SSF74650">
    <property type="entry name" value="Galactose mutarotase-like"/>
    <property type="match status" value="1"/>
</dbReference>
<dbReference type="GO" id="GO:0006006">
    <property type="term" value="P:glucose metabolic process"/>
    <property type="evidence" value="ECO:0007669"/>
    <property type="project" value="TreeGrafter"/>
</dbReference>
<sequence length="425" mass="47690">MSKISKALEKKSDYLQYGTWLPLKGMRNPKEFLRQLVCPVDRRLKAHSSALRHKMTSLSTALPSNQQKNTTFAKKVTVDKTKEGQSVDLVELSLDCGSKAAFLTYGARIVSLCGADGHNVTLSLDTLAAYESDKSYQGASIGRVCNRIKDGQLTIGKKTYQLSQNEGTTCTHGGLNGFDKHVWKIESLGEETHKAYVLMSTFSPNGDQGFPGDVKATVKYELEWVADIACTVLNITYGVESQADFPTVVNLTNHVYWNLSGKQNQGENIWSHTLRLGTKEYLETDAKLLPTGRILQAEPQSYLDFTEERLLKGPPKEETGIRNGYDHFFVFDKTGTKTIMNWMSTVRHAESKRTLQLYSDQPGVQFYTGTFLQASTMFPFHQYQGFCLEPSGFIDAVHHSNFPSILLNPKETKTQKIQFQLFCNS</sequence>
<dbReference type="PANTHER" id="PTHR10091">
    <property type="entry name" value="ALDOSE-1-EPIMERASE"/>
    <property type="match status" value="1"/>
</dbReference>
<dbReference type="EC" id="5.1.3.3" evidence="4 7"/>
<organism evidence="11 12">
    <name type="scientific">Galdieria sulphuraria</name>
    <name type="common">Red alga</name>
    <dbReference type="NCBI Taxonomy" id="130081"/>
    <lineage>
        <taxon>Eukaryota</taxon>
        <taxon>Rhodophyta</taxon>
        <taxon>Bangiophyceae</taxon>
        <taxon>Galdieriales</taxon>
        <taxon>Galdieriaceae</taxon>
        <taxon>Galdieria</taxon>
    </lineage>
</organism>